<dbReference type="PROSITE" id="PS50928">
    <property type="entry name" value="ABC_TM1"/>
    <property type="match status" value="1"/>
</dbReference>
<reference evidence="9" key="1">
    <citation type="submission" date="2021-02" db="EMBL/GenBank/DDBJ databases">
        <title>Natrosporangium hydrolyticum gen. nov., sp. nov, a haloalkaliphilic actinobacterium from a soda solonchak soil.</title>
        <authorList>
            <person name="Sorokin D.Y."/>
            <person name="Khijniak T.V."/>
            <person name="Zakharycheva A.P."/>
            <person name="Boueva O.V."/>
            <person name="Ariskina E.V."/>
            <person name="Hahnke R.L."/>
            <person name="Bunk B."/>
            <person name="Sproer C."/>
            <person name="Schumann P."/>
            <person name="Evtushenko L.I."/>
            <person name="Kublanov I.V."/>
        </authorList>
    </citation>
    <scope>NUCLEOTIDE SEQUENCE</scope>
    <source>
        <strain evidence="9">DSM 106523</strain>
    </source>
</reference>
<keyword evidence="4 7" id="KW-0812">Transmembrane</keyword>
<dbReference type="Proteomes" id="UP000662857">
    <property type="component" value="Chromosome"/>
</dbReference>
<dbReference type="Gene3D" id="1.10.3720.10">
    <property type="entry name" value="MetI-like"/>
    <property type="match status" value="1"/>
</dbReference>
<keyword evidence="3" id="KW-1003">Cell membrane</keyword>
<evidence type="ECO:0000313" key="10">
    <source>
        <dbReference type="Proteomes" id="UP000662857"/>
    </source>
</evidence>
<gene>
    <name evidence="9" type="ORF">JQS43_25055</name>
</gene>
<proteinExistence type="inferred from homology"/>
<feature type="domain" description="ABC transmembrane type-1" evidence="8">
    <location>
        <begin position="62"/>
        <end position="255"/>
    </location>
</feature>
<keyword evidence="10" id="KW-1185">Reference proteome</keyword>
<dbReference type="InterPro" id="IPR035906">
    <property type="entry name" value="MetI-like_sf"/>
</dbReference>
<organism evidence="9 10">
    <name type="scientific">Natronosporangium hydrolyticum</name>
    <dbReference type="NCBI Taxonomy" id="2811111"/>
    <lineage>
        <taxon>Bacteria</taxon>
        <taxon>Bacillati</taxon>
        <taxon>Actinomycetota</taxon>
        <taxon>Actinomycetes</taxon>
        <taxon>Micromonosporales</taxon>
        <taxon>Micromonosporaceae</taxon>
        <taxon>Natronosporangium</taxon>
    </lineage>
</organism>
<name>A0A895YIA3_9ACTN</name>
<dbReference type="AlphaFoldDB" id="A0A895YIA3"/>
<feature type="transmembrane region" description="Helical" evidence="7">
    <location>
        <begin position="233"/>
        <end position="258"/>
    </location>
</feature>
<dbReference type="GO" id="GO:0005886">
    <property type="term" value="C:plasma membrane"/>
    <property type="evidence" value="ECO:0007669"/>
    <property type="project" value="UniProtKB-SubCell"/>
</dbReference>
<accession>A0A895YIA3</accession>
<feature type="transmembrane region" description="Helical" evidence="7">
    <location>
        <begin position="178"/>
        <end position="199"/>
    </location>
</feature>
<evidence type="ECO:0000256" key="3">
    <source>
        <dbReference type="ARBA" id="ARBA00022475"/>
    </source>
</evidence>
<evidence type="ECO:0000256" key="1">
    <source>
        <dbReference type="ARBA" id="ARBA00004651"/>
    </source>
</evidence>
<feature type="transmembrane region" description="Helical" evidence="7">
    <location>
        <begin position="64"/>
        <end position="90"/>
    </location>
</feature>
<dbReference type="KEGG" id="nhy:JQS43_25055"/>
<evidence type="ECO:0000256" key="4">
    <source>
        <dbReference type="ARBA" id="ARBA00022692"/>
    </source>
</evidence>
<keyword evidence="5 7" id="KW-1133">Transmembrane helix</keyword>
<comment type="subcellular location">
    <subcellularLocation>
        <location evidence="1 7">Cell membrane</location>
        <topology evidence="1 7">Multi-pass membrane protein</topology>
    </subcellularLocation>
</comment>
<evidence type="ECO:0000256" key="6">
    <source>
        <dbReference type="ARBA" id="ARBA00023136"/>
    </source>
</evidence>
<dbReference type="Pfam" id="PF00528">
    <property type="entry name" value="BPD_transp_1"/>
    <property type="match status" value="1"/>
</dbReference>
<dbReference type="GO" id="GO:0055085">
    <property type="term" value="P:transmembrane transport"/>
    <property type="evidence" value="ECO:0007669"/>
    <property type="project" value="InterPro"/>
</dbReference>
<evidence type="ECO:0000256" key="2">
    <source>
        <dbReference type="ARBA" id="ARBA00022448"/>
    </source>
</evidence>
<evidence type="ECO:0000313" key="9">
    <source>
        <dbReference type="EMBL" id="QSB17567.1"/>
    </source>
</evidence>
<evidence type="ECO:0000256" key="5">
    <source>
        <dbReference type="ARBA" id="ARBA00022989"/>
    </source>
</evidence>
<dbReference type="SUPFAM" id="SSF161098">
    <property type="entry name" value="MetI-like"/>
    <property type="match status" value="1"/>
</dbReference>
<dbReference type="PANTHER" id="PTHR43386:SF23">
    <property type="entry name" value="ABC TRANSPORTER"/>
    <property type="match status" value="1"/>
</dbReference>
<dbReference type="InterPro" id="IPR000515">
    <property type="entry name" value="MetI-like"/>
</dbReference>
<dbReference type="PANTHER" id="PTHR43386">
    <property type="entry name" value="OLIGOPEPTIDE TRANSPORT SYSTEM PERMEASE PROTEIN APPC"/>
    <property type="match status" value="1"/>
</dbReference>
<sequence length="272" mass="28701">MPAGAAVAAVVLGGLVLAAVIGPWARPTGVNLGNVFAGPSLSHPMGTDASGRDLLAMVLAAMRVSFTISVLAAAVAVSIGVTIGAVAGLFGRWVDGLAMRVVDFMASQNHFLFAILLVVLFRPVLGAQGAVLLSVGLTHWTTVARIVRGELLSLRARPFVTAAVGGGADRWRLARRHFLPHLTPSIITAMILLVPHAIFHESGLSFLGLGLPAHQASLGNMLADSQQAIYAGAWWTALFPGLVIFAMAASVGTFGEWLRDRYQPQWRSELRL</sequence>
<dbReference type="CDD" id="cd06261">
    <property type="entry name" value="TM_PBP2"/>
    <property type="match status" value="1"/>
</dbReference>
<keyword evidence="2 7" id="KW-0813">Transport</keyword>
<evidence type="ECO:0000259" key="8">
    <source>
        <dbReference type="PROSITE" id="PS50928"/>
    </source>
</evidence>
<protein>
    <submittedName>
        <fullName evidence="9">ABC transporter permease</fullName>
    </submittedName>
</protein>
<comment type="similarity">
    <text evidence="7">Belongs to the binding-protein-dependent transport system permease family.</text>
</comment>
<dbReference type="EMBL" id="CP070499">
    <property type="protein sequence ID" value="QSB17567.1"/>
    <property type="molecule type" value="Genomic_DNA"/>
</dbReference>
<dbReference type="InterPro" id="IPR050366">
    <property type="entry name" value="BP-dependent_transpt_permease"/>
</dbReference>
<evidence type="ECO:0000256" key="7">
    <source>
        <dbReference type="RuleBase" id="RU363032"/>
    </source>
</evidence>
<keyword evidence="6 7" id="KW-0472">Membrane</keyword>